<sequence>MTEITDLQFSLKTPQAIDSILNISVSSVTADLITGREYIAPGHAPLASILYDYGFLIVKLKKEDTFETNLFDTDNNTNEKNVKVLFYLFENAAFQVSTEIDKKTNLKYTNVLVAPYSNNFCNLSNVIDKEKFIEELKIKKNSISNISQIINFKSGKKVNFAINKEKNMDHFINKVLEAFTSPYFLKYQK</sequence>
<keyword evidence="1" id="KW-0934">Plastid</keyword>
<name>A0A7T6Y7M5_9STRA</name>
<evidence type="ECO:0000313" key="1">
    <source>
        <dbReference type="EMBL" id="QQK55034.1"/>
    </source>
</evidence>
<dbReference type="RefSeq" id="YP_010139368.1">
    <property type="nucleotide sequence ID" value="NC_056910.1"/>
</dbReference>
<dbReference type="GeneID" id="67132930"/>
<proteinExistence type="predicted"/>
<dbReference type="AlphaFoldDB" id="A0A7T6Y7M5"/>
<accession>A0A7T6Y7M5</accession>
<protein>
    <submittedName>
        <fullName evidence="1">Uncharacterized protein</fullName>
    </submittedName>
</protein>
<gene>
    <name evidence="1" type="primary">orf189</name>
</gene>
<organism evidence="1">
    <name type="scientific">Poterioochromonas malhamensis</name>
    <dbReference type="NCBI Taxonomy" id="88167"/>
    <lineage>
        <taxon>Eukaryota</taxon>
        <taxon>Sar</taxon>
        <taxon>Stramenopiles</taxon>
        <taxon>Ochrophyta</taxon>
        <taxon>Synurophyceae</taxon>
        <taxon>Ochromonadales</taxon>
        <taxon>Ochromonadaceae</taxon>
        <taxon>Poterioochromonas</taxon>
    </lineage>
</organism>
<reference evidence="1" key="1">
    <citation type="submission" date="2020-10" db="EMBL/GenBank/DDBJ databases">
        <title>Complete chloroplast genome of the Synurophyceae Poterioochromonas malhamensis (Pringsheim) R.A.Andersen 2017 from Van Lake in Eastern Anatolia.</title>
        <authorList>
            <person name="Gastineau R."/>
            <person name="Yilmaz E."/>
            <person name="Solak C.N."/>
            <person name="Lemieux C."/>
            <person name="Turmel M."/>
            <person name="Witkowski A."/>
        </authorList>
    </citation>
    <scope>NUCLEOTIDE SEQUENCE</scope>
    <source>
        <strain evidence="1">SZCZR2049</strain>
    </source>
</reference>
<dbReference type="EMBL" id="MW175522">
    <property type="protein sequence ID" value="QQK55034.1"/>
    <property type="molecule type" value="Genomic_DNA"/>
</dbReference>
<geneLocation type="plastid" evidence="1"/>